<proteinExistence type="inferred from homology"/>
<dbReference type="InterPro" id="IPR006222">
    <property type="entry name" value="GCVT_N"/>
</dbReference>
<dbReference type="Pfam" id="PF13510">
    <property type="entry name" value="Fer2_4"/>
    <property type="match status" value="1"/>
</dbReference>
<evidence type="ECO:0000313" key="7">
    <source>
        <dbReference type="Proteomes" id="UP000277007"/>
    </source>
</evidence>
<evidence type="ECO:0000256" key="2">
    <source>
        <dbReference type="ARBA" id="ARBA00023002"/>
    </source>
</evidence>
<dbReference type="InterPro" id="IPR028896">
    <property type="entry name" value="GcvT/YgfZ/DmdA"/>
</dbReference>
<dbReference type="SUPFAM" id="SSF51905">
    <property type="entry name" value="FAD/NAD(P)-binding domain"/>
    <property type="match status" value="1"/>
</dbReference>
<feature type="domain" description="GCVT N-terminal" evidence="3">
    <location>
        <begin position="618"/>
        <end position="886"/>
    </location>
</feature>
<dbReference type="OrthoDB" id="5287468at2"/>
<evidence type="ECO:0000259" key="5">
    <source>
        <dbReference type="Pfam" id="PF17806"/>
    </source>
</evidence>
<dbReference type="Gene3D" id="3.10.20.440">
    <property type="entry name" value="2Fe-2S iron-sulphur cluster binding domain, sarcosine oxidase, alpha subunit, N-terminal domain"/>
    <property type="match status" value="1"/>
</dbReference>
<dbReference type="InterPro" id="IPR006277">
    <property type="entry name" value="Sarcosine_oxidase_asu"/>
</dbReference>
<dbReference type="GO" id="GO:0008115">
    <property type="term" value="F:sarcosine oxidase activity"/>
    <property type="evidence" value="ECO:0007669"/>
    <property type="project" value="InterPro"/>
</dbReference>
<dbReference type="PANTHER" id="PTHR43757:SF2">
    <property type="entry name" value="AMINOMETHYLTRANSFERASE, MITOCHONDRIAL"/>
    <property type="match status" value="1"/>
</dbReference>
<dbReference type="InterPro" id="IPR042204">
    <property type="entry name" value="2Fe-2S-bd_N"/>
</dbReference>
<dbReference type="InterPro" id="IPR041854">
    <property type="entry name" value="BFD-like_2Fe2S-bd_dom_sf"/>
</dbReference>
<dbReference type="Proteomes" id="UP000277007">
    <property type="component" value="Unassembled WGS sequence"/>
</dbReference>
<evidence type="ECO:0000259" key="4">
    <source>
        <dbReference type="Pfam" id="PF08669"/>
    </source>
</evidence>
<evidence type="ECO:0000313" key="6">
    <source>
        <dbReference type="EMBL" id="RTR23025.1"/>
    </source>
</evidence>
<dbReference type="SUPFAM" id="SSF103025">
    <property type="entry name" value="Folate-binding domain"/>
    <property type="match status" value="1"/>
</dbReference>
<gene>
    <name evidence="6" type="ORF">EJ903_05510</name>
</gene>
<evidence type="ECO:0000259" key="3">
    <source>
        <dbReference type="Pfam" id="PF01571"/>
    </source>
</evidence>
<comment type="caution">
    <text evidence="6">The sequence shown here is derived from an EMBL/GenBank/DDBJ whole genome shotgun (WGS) entry which is preliminary data.</text>
</comment>
<dbReference type="InterPro" id="IPR013977">
    <property type="entry name" value="GcvT_C"/>
</dbReference>
<dbReference type="Pfam" id="PF12831">
    <property type="entry name" value="FAD_oxidored"/>
    <property type="match status" value="1"/>
</dbReference>
<feature type="domain" description="Aminomethyltransferase C-terminal" evidence="4">
    <location>
        <begin position="906"/>
        <end position="991"/>
    </location>
</feature>
<keyword evidence="2" id="KW-0560">Oxidoreductase</keyword>
<sequence length="999" mass="107463">MTSFRIPGKGRLTAAAPVHFTFDGQPFQGVAGDSLASALLANGVHLVGRSFKYHRPRGILSAGSEEPNALVSTDRGQGRFEPNTRATMLELYDGLAATSQNRWPSLRRDVGAVNDALYMLFSAGFYYKTFMWPKSFWTKVYEPFIRNAAGLGPAPVAVDPDVYASRFAHCDLLVVGGGPAGLAAALAAGRSGASVILCDEQAELGGSLLSETDAGIDGRSGWGWLDETRAALAALPNVTLLPRTTAIGYYHQNFLGLCQRLTDHLTVVPDGAPRERLWKVRAKRVVLAQGSIEKPLVFAGNDRPGVMLAGAARAYLNRYGVAVGRRVAIVTTHDSAWLAAFDLARAGVAVAAIVDARGTVPAGLVARAEALRIPTRIGWTVTDTAGRLRVESVRINPVAADGTVGAGQTLACDALLMSGGWTPSVHLFSHTKGSLRWQEDRQMFTPGETVEDGCPVGACAGRFGLAAALEDGAEAGRAAVAALGFTAEATAHRVTDETPLTGTSLRELPTDRDPSRIKAFVDFQNDVMAKDIRLAVREGFQSIEHIKRYTTTGMATDQGKISNINGLAIAADALKRPAPAVGLTTFRPPYTPTTFGAFAGYNRGDLFEVTRKTPIDGWAEAQGAVFEPVSLWRRAWYFPQAGEDMHAAVARECAAVRSSLGMFDASTLGKIEIVGPDAAEFMNRMYTNAWTKLAPGRCRYGLMLGEDGFIRDDGVIGRLAHDRFHVTTTTGGAARVLAMMEDYLQTEWPDLKVWLTSTTEQWAVIALQGPNARKLIEPLVEGIDLADSAFPHMAVAEGRICGVPTRLFRVSFTGELGFEINVPARHGRAVWEALHEAGQRFGITPYGTETMHVLRAEKGYIIVGQDTDGTLTPDDSGLGWAVGKTKPDFVGKRSLTRPDMLVPHRKQLVGLLTEDPQTVLEEGAQIVLDPNQPLPMKMVGHVTSSYWSAALGRSIALAVVEGGRARQGETVHVPMPDRVHRATVTGTVFFDPDNTRLSA</sequence>
<dbReference type="NCBIfam" id="TIGR01372">
    <property type="entry name" value="soxA"/>
    <property type="match status" value="1"/>
</dbReference>
<dbReference type="Gene3D" id="1.10.10.1100">
    <property type="entry name" value="BFD-like [2Fe-2S]-binding domain"/>
    <property type="match status" value="1"/>
</dbReference>
<name>A0A431VMG5_9PROT</name>
<dbReference type="InterPro" id="IPR027266">
    <property type="entry name" value="TrmE/GcvT-like"/>
</dbReference>
<dbReference type="EMBL" id="RXMA01000003">
    <property type="protein sequence ID" value="RTR23025.1"/>
    <property type="molecule type" value="Genomic_DNA"/>
</dbReference>
<dbReference type="InterPro" id="IPR029043">
    <property type="entry name" value="GcvT/YgfZ_C"/>
</dbReference>
<dbReference type="Pfam" id="PF01571">
    <property type="entry name" value="GCV_T"/>
    <property type="match status" value="1"/>
</dbReference>
<protein>
    <submittedName>
        <fullName evidence="6">Sarcosine oxidase subunit alpha</fullName>
    </submittedName>
</protein>
<accession>A0A431VMG5</accession>
<dbReference type="InterPro" id="IPR041117">
    <property type="entry name" value="SoxA_A3"/>
</dbReference>
<comment type="similarity">
    <text evidence="1">Belongs to the GcvT family.</text>
</comment>
<organism evidence="6 7">
    <name type="scientific">Azospirillum griseum</name>
    <dbReference type="NCBI Taxonomy" id="2496639"/>
    <lineage>
        <taxon>Bacteria</taxon>
        <taxon>Pseudomonadati</taxon>
        <taxon>Pseudomonadota</taxon>
        <taxon>Alphaproteobacteria</taxon>
        <taxon>Rhodospirillales</taxon>
        <taxon>Azospirillaceae</taxon>
        <taxon>Azospirillum</taxon>
    </lineage>
</organism>
<dbReference type="PRINTS" id="PR00411">
    <property type="entry name" value="PNDRDTASEI"/>
</dbReference>
<keyword evidence="7" id="KW-1185">Reference proteome</keyword>
<dbReference type="RefSeq" id="WP_126612907.1">
    <property type="nucleotide sequence ID" value="NZ_JBHUCY010000004.1"/>
</dbReference>
<dbReference type="PIRSF" id="PIRSF037980">
    <property type="entry name" value="SoxA"/>
    <property type="match status" value="1"/>
</dbReference>
<feature type="domain" description="SoxA A3" evidence="5">
    <location>
        <begin position="518"/>
        <end position="600"/>
    </location>
</feature>
<dbReference type="Pfam" id="PF08669">
    <property type="entry name" value="GCV_T_C"/>
    <property type="match status" value="1"/>
</dbReference>
<dbReference type="PANTHER" id="PTHR43757">
    <property type="entry name" value="AMINOMETHYLTRANSFERASE"/>
    <property type="match status" value="1"/>
</dbReference>
<dbReference type="AlphaFoldDB" id="A0A431VMG5"/>
<dbReference type="Gene3D" id="3.30.1360.120">
    <property type="entry name" value="Probable tRNA modification gtpase trme, domain 1"/>
    <property type="match status" value="1"/>
</dbReference>
<dbReference type="GO" id="GO:0046653">
    <property type="term" value="P:tetrahydrofolate metabolic process"/>
    <property type="evidence" value="ECO:0007669"/>
    <property type="project" value="InterPro"/>
</dbReference>
<reference evidence="6 7" key="1">
    <citation type="submission" date="2018-12" db="EMBL/GenBank/DDBJ databases">
        <authorList>
            <person name="Yang Y."/>
        </authorList>
    </citation>
    <scope>NUCLEOTIDE SEQUENCE [LARGE SCALE GENOMIC DNA]</scope>
    <source>
        <strain evidence="6 7">L-25-5w-1</strain>
    </source>
</reference>
<dbReference type="PRINTS" id="PR00368">
    <property type="entry name" value="FADPNR"/>
</dbReference>
<dbReference type="Gene3D" id="3.50.50.60">
    <property type="entry name" value="FAD/NAD(P)-binding domain"/>
    <property type="match status" value="1"/>
</dbReference>
<dbReference type="InterPro" id="IPR036188">
    <property type="entry name" value="FAD/NAD-bd_sf"/>
</dbReference>
<evidence type="ECO:0000256" key="1">
    <source>
        <dbReference type="ARBA" id="ARBA00008609"/>
    </source>
</evidence>
<dbReference type="Pfam" id="PF17806">
    <property type="entry name" value="SO_alpha_A3"/>
    <property type="match status" value="1"/>
</dbReference>
<dbReference type="SUPFAM" id="SSF101790">
    <property type="entry name" value="Aminomethyltransferase beta-barrel domain"/>
    <property type="match status" value="1"/>
</dbReference>